<evidence type="ECO:0000313" key="1">
    <source>
        <dbReference type="EMBL" id="KAB1226269.1"/>
    </source>
</evidence>
<dbReference type="InterPro" id="IPR038499">
    <property type="entry name" value="BRO1_sf"/>
</dbReference>
<protein>
    <submittedName>
        <fullName evidence="1">Uncharacterized protein</fullName>
    </submittedName>
</protein>
<name>A0A6A1WLW0_9ROSI</name>
<dbReference type="AlphaFoldDB" id="A0A6A1WLW0"/>
<evidence type="ECO:0000313" key="2">
    <source>
        <dbReference type="Proteomes" id="UP000516437"/>
    </source>
</evidence>
<dbReference type="EMBL" id="RXIC02000019">
    <property type="protein sequence ID" value="KAB1226269.1"/>
    <property type="molecule type" value="Genomic_DNA"/>
</dbReference>
<accession>A0A6A1WLW0</accession>
<dbReference type="PANTHER" id="PTHR23032">
    <property type="entry name" value="BRO1 DOMAIN-CONTAINING PROTEIN BROX"/>
    <property type="match status" value="1"/>
</dbReference>
<dbReference type="OrthoDB" id="1855524at2759"/>
<keyword evidence="2" id="KW-1185">Reference proteome</keyword>
<dbReference type="InterPro" id="IPR038898">
    <property type="entry name" value="BROX"/>
</dbReference>
<dbReference type="Proteomes" id="UP000516437">
    <property type="component" value="Chromosome 1"/>
</dbReference>
<comment type="caution">
    <text evidence="1">The sequence shown here is derived from an EMBL/GenBank/DDBJ whole genome shotgun (WGS) entry which is preliminary data.</text>
</comment>
<sequence>MTLSKITGTIWTVEKDVRIGFERYVTQVWSAQKVEIEIKVWNDSRRVSFKFGLLESSTKSSFQRIKRRTIWSFLDEVMVKLLQGVETNLHVTEHRFKGLVEFKWKNLEAGRHETCGANSWFEILAVVYLIAMLTLSEADSLMLPKNHSGSGLWVVPSDCKRDAVDLILKAAGYLDFCVQDILVRIPPDIKKRLPKDLQDVALEAIAIQAVLGQVLITQETSIDIDLDDMLRELKFSSETSIDIDLDDMSVLHQIWKSKLKVIITVVNKILVKIVSIEQRNRICLVRKLCLAV</sequence>
<proteinExistence type="predicted"/>
<dbReference type="PANTHER" id="PTHR23032:SF2">
    <property type="entry name" value="ENDOSOMAL TARGETING BRO1-LIKE DOMAIN-CONTAINING PROTEIN"/>
    <property type="match status" value="1"/>
</dbReference>
<dbReference type="Gene3D" id="1.25.40.280">
    <property type="entry name" value="alix/aip1 like domains"/>
    <property type="match status" value="1"/>
</dbReference>
<reference evidence="1 2" key="1">
    <citation type="journal article" date="2019" name="Plant Biotechnol. J.">
        <title>The red bayberry genome and genetic basis of sex determination.</title>
        <authorList>
            <person name="Jia H.M."/>
            <person name="Jia H.J."/>
            <person name="Cai Q.L."/>
            <person name="Wang Y."/>
            <person name="Zhao H.B."/>
            <person name="Yang W.F."/>
            <person name="Wang G.Y."/>
            <person name="Li Y.H."/>
            <person name="Zhan D.L."/>
            <person name="Shen Y.T."/>
            <person name="Niu Q.F."/>
            <person name="Chang L."/>
            <person name="Qiu J."/>
            <person name="Zhao L."/>
            <person name="Xie H.B."/>
            <person name="Fu W.Y."/>
            <person name="Jin J."/>
            <person name="Li X.W."/>
            <person name="Jiao Y."/>
            <person name="Zhou C.C."/>
            <person name="Tu T."/>
            <person name="Chai C.Y."/>
            <person name="Gao J.L."/>
            <person name="Fan L.J."/>
            <person name="van de Weg E."/>
            <person name="Wang J.Y."/>
            <person name="Gao Z.S."/>
        </authorList>
    </citation>
    <scope>NUCLEOTIDE SEQUENCE [LARGE SCALE GENOMIC DNA]</scope>
    <source>
        <tissue evidence="1">Leaves</tissue>
    </source>
</reference>
<gene>
    <name evidence="1" type="ORF">CJ030_MR1G003754</name>
</gene>
<organism evidence="1 2">
    <name type="scientific">Morella rubra</name>
    <name type="common">Chinese bayberry</name>
    <dbReference type="NCBI Taxonomy" id="262757"/>
    <lineage>
        <taxon>Eukaryota</taxon>
        <taxon>Viridiplantae</taxon>
        <taxon>Streptophyta</taxon>
        <taxon>Embryophyta</taxon>
        <taxon>Tracheophyta</taxon>
        <taxon>Spermatophyta</taxon>
        <taxon>Magnoliopsida</taxon>
        <taxon>eudicotyledons</taxon>
        <taxon>Gunneridae</taxon>
        <taxon>Pentapetalae</taxon>
        <taxon>rosids</taxon>
        <taxon>fabids</taxon>
        <taxon>Fagales</taxon>
        <taxon>Myricaceae</taxon>
        <taxon>Morella</taxon>
    </lineage>
</organism>